<dbReference type="PROSITE" id="PS00722">
    <property type="entry name" value="FTHFS_2"/>
    <property type="match status" value="1"/>
</dbReference>
<keyword evidence="2 8" id="KW-0554">One-carbon metabolism</keyword>
<dbReference type="PROSITE" id="PS00721">
    <property type="entry name" value="FTHFS_1"/>
    <property type="match status" value="1"/>
</dbReference>
<accession>F8E1R8</accession>
<evidence type="ECO:0000256" key="2">
    <source>
        <dbReference type="ARBA" id="ARBA00022563"/>
    </source>
</evidence>
<protein>
    <recommendedName>
        <fullName evidence="8">Formate--tetrahydrofolate ligase</fullName>
        <ecNumber evidence="8">6.3.4.3</ecNumber>
    </recommendedName>
    <alternativeName>
        <fullName evidence="8">Formyltetrahydrofolate synthetase</fullName>
        <shortName evidence="8">FHS</shortName>
        <shortName evidence="8">FTHFS</shortName>
    </alternativeName>
</protein>
<evidence type="ECO:0000313" key="10">
    <source>
        <dbReference type="Proteomes" id="UP000000492"/>
    </source>
</evidence>
<dbReference type="Gene3D" id="3.40.50.300">
    <property type="entry name" value="P-loop containing nucleotide triphosphate hydrolases"/>
    <property type="match status" value="1"/>
</dbReference>
<dbReference type="STRING" id="662755.CRES_0979"/>
<dbReference type="EMBL" id="CP002857">
    <property type="protein sequence ID" value="AEI09335.1"/>
    <property type="molecule type" value="Genomic_DNA"/>
</dbReference>
<reference evidence="9 10" key="1">
    <citation type="journal article" date="2012" name="BMC Genomics">
        <title>Complete genome sequence, lifestyle, and multi-drug resistance of the human pathogen Corynebacterium resistens DSM 45100 isolated from blood samples of a leukemia patient.</title>
        <authorList>
            <person name="Schroder J."/>
            <person name="Maus I."/>
            <person name="Meyer K."/>
            <person name="Wordemann S."/>
            <person name="Blom J."/>
            <person name="Jaenicke S."/>
            <person name="Schneider J."/>
            <person name="Trost E."/>
            <person name="Tauch A."/>
        </authorList>
    </citation>
    <scope>NUCLEOTIDE SEQUENCE [LARGE SCALE GENOMIC DNA]</scope>
    <source>
        <strain evidence="10">DSM 45100 / JCM 12819 / CCUG 50093 / GTC 2026 / SICGH 158</strain>
    </source>
</reference>
<dbReference type="Gene3D" id="3.10.410.10">
    <property type="entry name" value="Formyltetrahydrofolate synthetase, domain 3"/>
    <property type="match status" value="1"/>
</dbReference>
<dbReference type="GO" id="GO:0005524">
    <property type="term" value="F:ATP binding"/>
    <property type="evidence" value="ECO:0007669"/>
    <property type="project" value="UniProtKB-UniRule"/>
</dbReference>
<evidence type="ECO:0000313" key="9">
    <source>
        <dbReference type="EMBL" id="AEI09335.1"/>
    </source>
</evidence>
<dbReference type="AlphaFoldDB" id="F8E1R8"/>
<gene>
    <name evidence="8 9" type="primary">fhs</name>
    <name evidence="9" type="ordered locus">CRES_0979</name>
</gene>
<keyword evidence="3 8" id="KW-0436">Ligase</keyword>
<dbReference type="SUPFAM" id="SSF52540">
    <property type="entry name" value="P-loop containing nucleoside triphosphate hydrolases"/>
    <property type="match status" value="1"/>
</dbReference>
<sequence>MKVMTTAAQPTDVEIAQAHELQPIEDIATKANIPSEALLPFGRAKAKIDIGALNSKMPQESLQSPNTAAKTPNGQLVLVTAMSPTPAGEGKSTVLIGLADAMNLRGHNSIVAIREPSQGPVMGIKGGAAGGGYAQVVPMEDINLHFTGDMHAITAATNTLAAIVDNHIHHGNALNIDPRRVTWRRCLDVNDRALRNIVTGLGGPVQGVPREAGFDITAASEIMAILCLASDFADLKTRLGRIVVGQTYDRSPVTAADLKATGALAVLLRDAINPNLVQTLGGTPALVHGGPFANIAHGCNSLVATKTALGLADVVLTEAGFGSDLGAEKFFDIKARAGDLNVGAVVIVATIRSLKFNGGVAKSDLTSENLEALEAGLVNLERHVANTRKFNTEPVVALNAFASDTPAEREALQAWGEKHGVRVVETRVWAEGGDGALDLADTVARVLEQDKQKRSPSLPLYDPAEGIESSLHTIATEIYGAKGVELSNAARKDLQFLKDNGWDTLPVCISKTQYSFTDDASALGAPTGHILHVRQLVPRIGAGFIVALTGDVMTLPGLPKHPAAEGIDLDGSGKIMGLF</sequence>
<evidence type="ECO:0000256" key="1">
    <source>
        <dbReference type="ARBA" id="ARBA00004777"/>
    </source>
</evidence>
<dbReference type="Gene3D" id="3.30.1510.10">
    <property type="entry name" value="Domain 2, N(10)-formyltetrahydrofolate synthetase"/>
    <property type="match status" value="1"/>
</dbReference>
<evidence type="ECO:0000256" key="8">
    <source>
        <dbReference type="HAMAP-Rule" id="MF_01543"/>
    </source>
</evidence>
<dbReference type="HAMAP" id="MF_01543">
    <property type="entry name" value="FTHFS"/>
    <property type="match status" value="1"/>
</dbReference>
<dbReference type="EC" id="6.3.4.3" evidence="8"/>
<keyword evidence="5 8" id="KW-0067">ATP-binding</keyword>
<comment type="similarity">
    <text evidence="7 8">Belongs to the formate--tetrahydrofolate ligase family.</text>
</comment>
<dbReference type="Pfam" id="PF01268">
    <property type="entry name" value="FTHFS"/>
    <property type="match status" value="1"/>
</dbReference>
<evidence type="ECO:0000256" key="5">
    <source>
        <dbReference type="ARBA" id="ARBA00022840"/>
    </source>
</evidence>
<dbReference type="GO" id="GO:0035999">
    <property type="term" value="P:tetrahydrofolate interconversion"/>
    <property type="evidence" value="ECO:0007669"/>
    <property type="project" value="UniProtKB-UniRule"/>
</dbReference>
<dbReference type="GO" id="GO:0004329">
    <property type="term" value="F:formate-tetrahydrofolate ligase activity"/>
    <property type="evidence" value="ECO:0007669"/>
    <property type="project" value="UniProtKB-UniRule"/>
</dbReference>
<dbReference type="KEGG" id="crd:CRES_0979"/>
<dbReference type="UniPathway" id="UPA00193"/>
<comment type="pathway">
    <text evidence="1 8">One-carbon metabolism; tetrahydrofolate interconversion.</text>
</comment>
<dbReference type="CDD" id="cd00477">
    <property type="entry name" value="FTHFS"/>
    <property type="match status" value="1"/>
</dbReference>
<evidence type="ECO:0000256" key="3">
    <source>
        <dbReference type="ARBA" id="ARBA00022598"/>
    </source>
</evidence>
<organism evidence="9 10">
    <name type="scientific">Corynebacterium resistens (strain DSM 45100 / JCM 12819 / GTC 2026 / SICGH 158)</name>
    <dbReference type="NCBI Taxonomy" id="662755"/>
    <lineage>
        <taxon>Bacteria</taxon>
        <taxon>Bacillati</taxon>
        <taxon>Actinomycetota</taxon>
        <taxon>Actinomycetes</taxon>
        <taxon>Mycobacteriales</taxon>
        <taxon>Corynebacteriaceae</taxon>
        <taxon>Corynebacterium</taxon>
    </lineage>
</organism>
<dbReference type="HOGENOM" id="CLU_003601_3_3_11"/>
<dbReference type="InterPro" id="IPR027417">
    <property type="entry name" value="P-loop_NTPase"/>
</dbReference>
<dbReference type="eggNOG" id="COG2759">
    <property type="taxonomic scope" value="Bacteria"/>
</dbReference>
<dbReference type="InterPro" id="IPR000559">
    <property type="entry name" value="Formate_THF_ligase"/>
</dbReference>
<comment type="catalytic activity">
    <reaction evidence="6 8">
        <text>(6S)-5,6,7,8-tetrahydrofolate + formate + ATP = (6R)-10-formyltetrahydrofolate + ADP + phosphate</text>
        <dbReference type="Rhea" id="RHEA:20221"/>
        <dbReference type="ChEBI" id="CHEBI:15740"/>
        <dbReference type="ChEBI" id="CHEBI:30616"/>
        <dbReference type="ChEBI" id="CHEBI:43474"/>
        <dbReference type="ChEBI" id="CHEBI:57453"/>
        <dbReference type="ChEBI" id="CHEBI:195366"/>
        <dbReference type="ChEBI" id="CHEBI:456216"/>
        <dbReference type="EC" id="6.3.4.3"/>
    </reaction>
</comment>
<dbReference type="Proteomes" id="UP000000492">
    <property type="component" value="Chromosome"/>
</dbReference>
<dbReference type="FunFam" id="3.30.1510.10:FF:000001">
    <property type="entry name" value="Formate--tetrahydrofolate ligase"/>
    <property type="match status" value="1"/>
</dbReference>
<name>F8E1R8_CORRG</name>
<feature type="binding site" evidence="8">
    <location>
        <begin position="85"/>
        <end position="92"/>
    </location>
    <ligand>
        <name>ATP</name>
        <dbReference type="ChEBI" id="CHEBI:30616"/>
    </ligand>
</feature>
<dbReference type="InterPro" id="IPR020628">
    <property type="entry name" value="Formate_THF_ligase_CS"/>
</dbReference>
<proteinExistence type="inferred from homology"/>
<evidence type="ECO:0000256" key="4">
    <source>
        <dbReference type="ARBA" id="ARBA00022741"/>
    </source>
</evidence>
<keyword evidence="10" id="KW-1185">Reference proteome</keyword>
<dbReference type="NCBIfam" id="NF010030">
    <property type="entry name" value="PRK13505.1"/>
    <property type="match status" value="1"/>
</dbReference>
<evidence type="ECO:0000256" key="6">
    <source>
        <dbReference type="ARBA" id="ARBA00049033"/>
    </source>
</evidence>
<evidence type="ECO:0000256" key="7">
    <source>
        <dbReference type="ARBA" id="ARBA00061363"/>
    </source>
</evidence>
<keyword evidence="4 8" id="KW-0547">Nucleotide-binding</keyword>